<keyword evidence="9" id="KW-1185">Reference proteome</keyword>
<feature type="transmembrane region" description="Helical" evidence="7">
    <location>
        <begin position="50"/>
        <end position="68"/>
    </location>
</feature>
<keyword evidence="3" id="KW-0732">Signal</keyword>
<comment type="similarity">
    <text evidence="6">Belongs to the DESIGUAL family.</text>
</comment>
<organism evidence="8 9">
    <name type="scientific">Jatropha curcas</name>
    <name type="common">Barbados nut</name>
    <dbReference type="NCBI Taxonomy" id="180498"/>
    <lineage>
        <taxon>Eukaryota</taxon>
        <taxon>Viridiplantae</taxon>
        <taxon>Streptophyta</taxon>
        <taxon>Embryophyta</taxon>
        <taxon>Tracheophyta</taxon>
        <taxon>Spermatophyta</taxon>
        <taxon>Magnoliopsida</taxon>
        <taxon>eudicotyledons</taxon>
        <taxon>Gunneridae</taxon>
        <taxon>Pentapetalae</taxon>
        <taxon>rosids</taxon>
        <taxon>fabids</taxon>
        <taxon>Malpighiales</taxon>
        <taxon>Euphorbiaceae</taxon>
        <taxon>Crotonoideae</taxon>
        <taxon>Jatropheae</taxon>
        <taxon>Jatropha</taxon>
    </lineage>
</organism>
<accession>A0A067L3F0</accession>
<dbReference type="EMBL" id="KK914353">
    <property type="protein sequence ID" value="KDP39035.1"/>
    <property type="molecule type" value="Genomic_DNA"/>
</dbReference>
<dbReference type="Proteomes" id="UP000027138">
    <property type="component" value="Unassembled WGS sequence"/>
</dbReference>
<dbReference type="OrthoDB" id="1667348at2759"/>
<feature type="transmembrane region" description="Helical" evidence="7">
    <location>
        <begin position="6"/>
        <end position="29"/>
    </location>
</feature>
<sequence>MARIEAFVCVMVVGMDVVAGILGIEAEIARNKMIIHTNRKNFRCRESGDGLRFGVAAAALLAVAHLTANLHGGFMCICCMEELERLPNINRRQWFACLVFAWIVAAIAFPMLVTGTLEISKSRESCTALHSHLLFIGGIFCFVHGLFCFLLCISATISFGNGRTN</sequence>
<evidence type="ECO:0000256" key="3">
    <source>
        <dbReference type="ARBA" id="ARBA00022729"/>
    </source>
</evidence>
<gene>
    <name evidence="8" type="ORF">JCGZ_00792</name>
</gene>
<protein>
    <submittedName>
        <fullName evidence="8">Uncharacterized protein</fullName>
    </submittedName>
</protein>
<feature type="transmembrane region" description="Helical" evidence="7">
    <location>
        <begin position="133"/>
        <end position="159"/>
    </location>
</feature>
<name>A0A067L3F0_JATCU</name>
<keyword evidence="2 7" id="KW-0812">Transmembrane</keyword>
<evidence type="ECO:0000313" key="9">
    <source>
        <dbReference type="Proteomes" id="UP000027138"/>
    </source>
</evidence>
<keyword evidence="4 7" id="KW-1133">Transmembrane helix</keyword>
<reference evidence="8 9" key="1">
    <citation type="journal article" date="2014" name="PLoS ONE">
        <title>Global Analysis of Gene Expression Profiles in Physic Nut (Jatropha curcas L.) Seedlings Exposed to Salt Stress.</title>
        <authorList>
            <person name="Zhang L."/>
            <person name="Zhang C."/>
            <person name="Wu P."/>
            <person name="Chen Y."/>
            <person name="Li M."/>
            <person name="Jiang H."/>
            <person name="Wu G."/>
        </authorList>
    </citation>
    <scope>NUCLEOTIDE SEQUENCE [LARGE SCALE GENOMIC DNA]</scope>
    <source>
        <strain evidence="9">cv. GZQX0401</strain>
        <tissue evidence="8">Young leaves</tissue>
    </source>
</reference>
<dbReference type="PANTHER" id="PTHR31769">
    <property type="entry name" value="OS07G0462200 PROTEIN-RELATED"/>
    <property type="match status" value="1"/>
</dbReference>
<dbReference type="KEGG" id="jcu:105633248"/>
<proteinExistence type="inferred from homology"/>
<evidence type="ECO:0000256" key="5">
    <source>
        <dbReference type="ARBA" id="ARBA00023136"/>
    </source>
</evidence>
<evidence type="ECO:0000256" key="2">
    <source>
        <dbReference type="ARBA" id="ARBA00022692"/>
    </source>
</evidence>
<dbReference type="AlphaFoldDB" id="A0A067L3F0"/>
<dbReference type="GO" id="GO:0012505">
    <property type="term" value="C:endomembrane system"/>
    <property type="evidence" value="ECO:0007669"/>
    <property type="project" value="UniProtKB-SubCell"/>
</dbReference>
<keyword evidence="5 7" id="KW-0472">Membrane</keyword>
<dbReference type="InterPro" id="IPR009606">
    <property type="entry name" value="DEAL/Modifying_wall_lignin1/2"/>
</dbReference>
<dbReference type="InterPro" id="IPR052222">
    <property type="entry name" value="DESIGUAL"/>
</dbReference>
<feature type="transmembrane region" description="Helical" evidence="7">
    <location>
        <begin position="93"/>
        <end position="113"/>
    </location>
</feature>
<evidence type="ECO:0000256" key="4">
    <source>
        <dbReference type="ARBA" id="ARBA00022989"/>
    </source>
</evidence>
<dbReference type="STRING" id="180498.A0A067L3F0"/>
<dbReference type="Pfam" id="PF06749">
    <property type="entry name" value="DUF1218"/>
    <property type="match status" value="1"/>
</dbReference>
<evidence type="ECO:0000256" key="6">
    <source>
        <dbReference type="ARBA" id="ARBA00029467"/>
    </source>
</evidence>
<comment type="subcellular location">
    <subcellularLocation>
        <location evidence="1">Endomembrane system</location>
        <topology evidence="1">Multi-pass membrane protein</topology>
    </subcellularLocation>
</comment>
<evidence type="ECO:0000313" key="8">
    <source>
        <dbReference type="EMBL" id="KDP39035.1"/>
    </source>
</evidence>
<evidence type="ECO:0000256" key="7">
    <source>
        <dbReference type="SAM" id="Phobius"/>
    </source>
</evidence>
<evidence type="ECO:0000256" key="1">
    <source>
        <dbReference type="ARBA" id="ARBA00004127"/>
    </source>
</evidence>